<keyword evidence="2" id="KW-1185">Reference proteome</keyword>
<evidence type="ECO:0000313" key="1">
    <source>
        <dbReference type="EMBL" id="UYP45101.1"/>
    </source>
</evidence>
<name>A0ABY6HNL1_9ARCH</name>
<dbReference type="Proteomes" id="UP001208689">
    <property type="component" value="Chromosome"/>
</dbReference>
<evidence type="ECO:0008006" key="3">
    <source>
        <dbReference type="Google" id="ProtNLM"/>
    </source>
</evidence>
<protein>
    <recommendedName>
        <fullName evidence="3">Transposase</fullName>
    </recommendedName>
</protein>
<gene>
    <name evidence="1" type="ORF">NEF87_001386</name>
</gene>
<organism evidence="1 2">
    <name type="scientific">Candidatus Lokiarchaeum ossiferum</name>
    <dbReference type="NCBI Taxonomy" id="2951803"/>
    <lineage>
        <taxon>Archaea</taxon>
        <taxon>Promethearchaeati</taxon>
        <taxon>Promethearchaeota</taxon>
        <taxon>Promethearchaeia</taxon>
        <taxon>Promethearchaeales</taxon>
        <taxon>Promethearchaeaceae</taxon>
        <taxon>Candidatus Lokiarchaeum</taxon>
    </lineage>
</organism>
<dbReference type="EMBL" id="CP104013">
    <property type="protein sequence ID" value="UYP45101.1"/>
    <property type="molecule type" value="Genomic_DNA"/>
</dbReference>
<proteinExistence type="predicted"/>
<reference evidence="1" key="1">
    <citation type="submission" date="2022-09" db="EMBL/GenBank/DDBJ databases">
        <title>Actin cytoskeleton and complex cell architecture in an #Asgard archaeon.</title>
        <authorList>
            <person name="Ponce Toledo R.I."/>
            <person name="Schleper C."/>
            <person name="Rodrigues Oliveira T."/>
            <person name="Wollweber F."/>
            <person name="Xu J."/>
            <person name="Rittmann S."/>
            <person name="Klingl A."/>
            <person name="Pilhofer M."/>
        </authorList>
    </citation>
    <scope>NUCLEOTIDE SEQUENCE</scope>
    <source>
        <strain evidence="1">B-35</strain>
    </source>
</reference>
<evidence type="ECO:0000313" key="2">
    <source>
        <dbReference type="Proteomes" id="UP001208689"/>
    </source>
</evidence>
<sequence>MPKSSLEKLQFAQLLLDKNIPYNEIQEKLKLKFGSGMSNTTLVKMQNFAESEDLKDRRIAELERELRFFKKLYFDLLETTQISLKHKEDS</sequence>
<accession>A0ABY6HNL1</accession>